<dbReference type="AlphaFoldDB" id="A0A426V8M9"/>
<dbReference type="RefSeq" id="WP_125244304.1">
    <property type="nucleotide sequence ID" value="NZ_RSED01000013.1"/>
</dbReference>
<dbReference type="EMBL" id="RSED01000013">
    <property type="protein sequence ID" value="RRS03212.1"/>
    <property type="molecule type" value="Genomic_DNA"/>
</dbReference>
<keyword evidence="2" id="KW-1185">Reference proteome</keyword>
<accession>A0A426V8M9</accession>
<proteinExistence type="predicted"/>
<protein>
    <submittedName>
        <fullName evidence="1">Uncharacterized protein</fullName>
    </submittedName>
</protein>
<evidence type="ECO:0000313" key="2">
    <source>
        <dbReference type="Proteomes" id="UP000269265"/>
    </source>
</evidence>
<sequence>MTPFVLPLRATPLYSISETAWALTDSDYPEMPEPTGKAGQVIARLPVFKRDASYPGLFWRRPKPGHAWHSLEDAKDWDEQQITDEVEILGLGGYPEQARTGYPAYTPSTMVDGAEVFKGCIQWADTEWTDWSQLRLLRSITFVEWARRLRAAAEAGGLAAFDLRGSRWRSPRVTDETMIYLDHLREWMGQEEPLRPVVVEVLYSEVSAAASTEPIKTQNAAPVGAGDELMTGGMVEWKSFLIERRDKVVQMARQKGQGITTVIRFLKANGAAHGIEPSDKQGYEIRYRDRYGGHQYVKRKTISNFISDFISDPKMQKSHA</sequence>
<dbReference type="Proteomes" id="UP000269265">
    <property type="component" value="Unassembled WGS sequence"/>
</dbReference>
<evidence type="ECO:0000313" key="1">
    <source>
        <dbReference type="EMBL" id="RRS03212.1"/>
    </source>
</evidence>
<organism evidence="1 2">
    <name type="scientific">Aquabacterium soli</name>
    <dbReference type="NCBI Taxonomy" id="2493092"/>
    <lineage>
        <taxon>Bacteria</taxon>
        <taxon>Pseudomonadati</taxon>
        <taxon>Pseudomonadota</taxon>
        <taxon>Betaproteobacteria</taxon>
        <taxon>Burkholderiales</taxon>
        <taxon>Aquabacterium</taxon>
    </lineage>
</organism>
<gene>
    <name evidence="1" type="ORF">EIP75_16095</name>
</gene>
<comment type="caution">
    <text evidence="1">The sequence shown here is derived from an EMBL/GenBank/DDBJ whole genome shotgun (WGS) entry which is preliminary data.</text>
</comment>
<name>A0A426V8M9_9BURK</name>
<reference evidence="1 2" key="1">
    <citation type="submission" date="2018-12" db="EMBL/GenBank/DDBJ databases">
        <title>The whole draft genome of Aquabacterium sp. SJQ9.</title>
        <authorList>
            <person name="Sun L."/>
            <person name="Gao X."/>
            <person name="Chen W."/>
            <person name="Huang K."/>
        </authorList>
    </citation>
    <scope>NUCLEOTIDE SEQUENCE [LARGE SCALE GENOMIC DNA]</scope>
    <source>
        <strain evidence="1 2">SJQ9</strain>
    </source>
</reference>